<dbReference type="InterPro" id="IPR029787">
    <property type="entry name" value="Nucleotide_cyclase"/>
</dbReference>
<proteinExistence type="predicted"/>
<accession>A0A0F9DQF2</accession>
<feature type="region of interest" description="Disordered" evidence="1">
    <location>
        <begin position="218"/>
        <end position="242"/>
    </location>
</feature>
<evidence type="ECO:0000313" key="2">
    <source>
        <dbReference type="EMBL" id="KKL63919.1"/>
    </source>
</evidence>
<feature type="compositionally biased region" description="Basic residues" evidence="1">
    <location>
        <begin position="229"/>
        <end position="242"/>
    </location>
</feature>
<organism evidence="2">
    <name type="scientific">marine sediment metagenome</name>
    <dbReference type="NCBI Taxonomy" id="412755"/>
    <lineage>
        <taxon>unclassified sequences</taxon>
        <taxon>metagenomes</taxon>
        <taxon>ecological metagenomes</taxon>
    </lineage>
</organism>
<reference evidence="2" key="1">
    <citation type="journal article" date="2015" name="Nature">
        <title>Complex archaea that bridge the gap between prokaryotes and eukaryotes.</title>
        <authorList>
            <person name="Spang A."/>
            <person name="Saw J.H."/>
            <person name="Jorgensen S.L."/>
            <person name="Zaremba-Niedzwiedzka K."/>
            <person name="Martijn J."/>
            <person name="Lind A.E."/>
            <person name="van Eijk R."/>
            <person name="Schleper C."/>
            <person name="Guy L."/>
            <person name="Ettema T.J."/>
        </authorList>
    </citation>
    <scope>NUCLEOTIDE SEQUENCE</scope>
</reference>
<gene>
    <name evidence="2" type="ORF">LCGC14_2170280</name>
</gene>
<evidence type="ECO:0000256" key="1">
    <source>
        <dbReference type="SAM" id="MobiDB-lite"/>
    </source>
</evidence>
<name>A0A0F9DQF2_9ZZZZ</name>
<protein>
    <recommendedName>
        <fullName evidence="3">Guanylate cyclase domain-containing protein</fullName>
    </recommendedName>
</protein>
<evidence type="ECO:0008006" key="3">
    <source>
        <dbReference type="Google" id="ProtNLM"/>
    </source>
</evidence>
<dbReference type="EMBL" id="LAZR01028005">
    <property type="protein sequence ID" value="KKL63919.1"/>
    <property type="molecule type" value="Genomic_DNA"/>
</dbReference>
<dbReference type="Gene3D" id="3.30.70.1230">
    <property type="entry name" value="Nucleotide cyclase"/>
    <property type="match status" value="1"/>
</dbReference>
<sequence>MLKARKPERFAEFIIVLCRGLSQIILGNFGVFDKFTGDGILAFFPDFCSGPDAGLLTIDSALKCHEFFAEHYQASRHCFTSDVEGIGLGIGIDFGTTNMVKIQGSLTLVGSPVVYACRMSGARAGDTLMNQPGFTQVIDKYGAYFDFEETTLNIKNEGETIAYRVIRNGLNYNPVQPDWDELVKQFASRAQNGLKHRMAERRSKIRLRSGADRRKFKGLNYGGPELRNHRDRRTGKDRRKYC</sequence>
<dbReference type="SUPFAM" id="SSF55073">
    <property type="entry name" value="Nucleotide cyclase"/>
    <property type="match status" value="1"/>
</dbReference>
<comment type="caution">
    <text evidence="2">The sequence shown here is derived from an EMBL/GenBank/DDBJ whole genome shotgun (WGS) entry which is preliminary data.</text>
</comment>
<dbReference type="AlphaFoldDB" id="A0A0F9DQF2"/>